<keyword evidence="2" id="KW-1185">Reference proteome</keyword>
<protein>
    <submittedName>
        <fullName evidence="1">Uncharacterized protein</fullName>
    </submittedName>
</protein>
<proteinExistence type="predicted"/>
<evidence type="ECO:0000313" key="2">
    <source>
        <dbReference type="Proteomes" id="UP001165960"/>
    </source>
</evidence>
<evidence type="ECO:0000313" key="1">
    <source>
        <dbReference type="EMBL" id="KAJ9060960.1"/>
    </source>
</evidence>
<comment type="caution">
    <text evidence="1">The sequence shown here is derived from an EMBL/GenBank/DDBJ whole genome shotgun (WGS) entry which is preliminary data.</text>
</comment>
<name>A0ACC2SF81_9FUNG</name>
<reference evidence="1" key="1">
    <citation type="submission" date="2022-04" db="EMBL/GenBank/DDBJ databases">
        <title>Genome of the entomopathogenic fungus Entomophthora muscae.</title>
        <authorList>
            <person name="Elya C."/>
            <person name="Lovett B.R."/>
            <person name="Lee E."/>
            <person name="Macias A.M."/>
            <person name="Hajek A.E."/>
            <person name="De Bivort B.L."/>
            <person name="Kasson M.T."/>
            <person name="De Fine Licht H.H."/>
            <person name="Stajich J.E."/>
        </authorList>
    </citation>
    <scope>NUCLEOTIDE SEQUENCE</scope>
    <source>
        <strain evidence="1">Berkeley</strain>
    </source>
</reference>
<organism evidence="1 2">
    <name type="scientific">Entomophthora muscae</name>
    <dbReference type="NCBI Taxonomy" id="34485"/>
    <lineage>
        <taxon>Eukaryota</taxon>
        <taxon>Fungi</taxon>
        <taxon>Fungi incertae sedis</taxon>
        <taxon>Zoopagomycota</taxon>
        <taxon>Entomophthoromycotina</taxon>
        <taxon>Entomophthoromycetes</taxon>
        <taxon>Entomophthorales</taxon>
        <taxon>Entomophthoraceae</taxon>
        <taxon>Entomophthora</taxon>
    </lineage>
</organism>
<accession>A0ACC2SF81</accession>
<gene>
    <name evidence="1" type="ORF">DSO57_1025409</name>
</gene>
<dbReference type="Proteomes" id="UP001165960">
    <property type="component" value="Unassembled WGS sequence"/>
</dbReference>
<dbReference type="EMBL" id="QTSX02005113">
    <property type="protein sequence ID" value="KAJ9060960.1"/>
    <property type="molecule type" value="Genomic_DNA"/>
</dbReference>
<sequence>MEYTAPAVPSIIPKEPGRGKLKEPVKTATKTAQTVKEPAEPAKDPAKNTARQKNCLDTSPLARIRGRSCPLIGSQQPVHYTSLWKRKTPEDNCQRSRSSVQTLCCASARNLFEQ</sequence>